<dbReference type="InterPro" id="IPR016181">
    <property type="entry name" value="Acyl_CoA_acyltransferase"/>
</dbReference>
<dbReference type="STRING" id="356660.SAMN05444336_101991"/>
<protein>
    <recommendedName>
        <fullName evidence="4">N-acetyltransferase domain-containing protein</fullName>
    </recommendedName>
</protein>
<dbReference type="SUPFAM" id="SSF55729">
    <property type="entry name" value="Acyl-CoA N-acyltransferases (Nat)"/>
    <property type="match status" value="1"/>
</dbReference>
<proteinExistence type="predicted"/>
<feature type="region of interest" description="Disordered" evidence="3">
    <location>
        <begin position="1"/>
        <end position="26"/>
    </location>
</feature>
<dbReference type="Pfam" id="PF00583">
    <property type="entry name" value="Acetyltransf_1"/>
    <property type="match status" value="1"/>
</dbReference>
<keyword evidence="6" id="KW-1185">Reference proteome</keyword>
<organism evidence="5 6">
    <name type="scientific">Albimonas donghaensis</name>
    <dbReference type="NCBI Taxonomy" id="356660"/>
    <lineage>
        <taxon>Bacteria</taxon>
        <taxon>Pseudomonadati</taxon>
        <taxon>Pseudomonadota</taxon>
        <taxon>Alphaproteobacteria</taxon>
        <taxon>Rhodobacterales</taxon>
        <taxon>Paracoccaceae</taxon>
        <taxon>Albimonas</taxon>
    </lineage>
</organism>
<feature type="compositionally biased region" description="Basic and acidic residues" evidence="3">
    <location>
        <begin position="1"/>
        <end position="18"/>
    </location>
</feature>
<dbReference type="Proteomes" id="UP000199118">
    <property type="component" value="Unassembled WGS sequence"/>
</dbReference>
<dbReference type="InterPro" id="IPR000182">
    <property type="entry name" value="GNAT_dom"/>
</dbReference>
<dbReference type="AlphaFoldDB" id="A0A1H2TGT3"/>
<dbReference type="GO" id="GO:0016747">
    <property type="term" value="F:acyltransferase activity, transferring groups other than amino-acyl groups"/>
    <property type="evidence" value="ECO:0007669"/>
    <property type="project" value="InterPro"/>
</dbReference>
<dbReference type="CDD" id="cd04301">
    <property type="entry name" value="NAT_SF"/>
    <property type="match status" value="1"/>
</dbReference>
<keyword evidence="1" id="KW-0808">Transferase</keyword>
<evidence type="ECO:0000313" key="5">
    <source>
        <dbReference type="EMBL" id="SDW43082.1"/>
    </source>
</evidence>
<evidence type="ECO:0000256" key="1">
    <source>
        <dbReference type="ARBA" id="ARBA00022679"/>
    </source>
</evidence>
<evidence type="ECO:0000313" key="6">
    <source>
        <dbReference type="Proteomes" id="UP000199118"/>
    </source>
</evidence>
<dbReference type="PROSITE" id="PS51186">
    <property type="entry name" value="GNAT"/>
    <property type="match status" value="1"/>
</dbReference>
<name>A0A1H2TGT3_9RHOB</name>
<sequence length="188" mass="20112">MTEARDAANRDSANRDWADQDSGGGASAPPFGVEAFVMRAAVEADAPALAAIARAAYAPYVPRLGFEPPPMRQDFPADIAAGRVWAAEWADGGGRDGLGLLGYAVARPEGPDWMIENVARAPDGPRGLGRALIAFAEAEGRARGFARVVLYTNAAMTENQALYPRLGYLETGRREENGLSRVFYARDL</sequence>
<dbReference type="EMBL" id="FNMZ01000001">
    <property type="protein sequence ID" value="SDW43082.1"/>
    <property type="molecule type" value="Genomic_DNA"/>
</dbReference>
<dbReference type="Gene3D" id="3.40.630.30">
    <property type="match status" value="1"/>
</dbReference>
<accession>A0A1H2TGT3</accession>
<gene>
    <name evidence="5" type="ORF">SAMN05444336_101991</name>
</gene>
<evidence type="ECO:0000256" key="3">
    <source>
        <dbReference type="SAM" id="MobiDB-lite"/>
    </source>
</evidence>
<dbReference type="InterPro" id="IPR050832">
    <property type="entry name" value="Bact_Acetyltransf"/>
</dbReference>
<evidence type="ECO:0000256" key="2">
    <source>
        <dbReference type="ARBA" id="ARBA00023315"/>
    </source>
</evidence>
<keyword evidence="2" id="KW-0012">Acyltransferase</keyword>
<feature type="domain" description="N-acetyltransferase" evidence="4">
    <location>
        <begin position="36"/>
        <end position="188"/>
    </location>
</feature>
<dbReference type="PANTHER" id="PTHR43877">
    <property type="entry name" value="AMINOALKYLPHOSPHONATE N-ACETYLTRANSFERASE-RELATED-RELATED"/>
    <property type="match status" value="1"/>
</dbReference>
<evidence type="ECO:0000259" key="4">
    <source>
        <dbReference type="PROSITE" id="PS51186"/>
    </source>
</evidence>
<reference evidence="5 6" key="1">
    <citation type="submission" date="2016-10" db="EMBL/GenBank/DDBJ databases">
        <authorList>
            <person name="de Groot N.N."/>
        </authorList>
    </citation>
    <scope>NUCLEOTIDE SEQUENCE [LARGE SCALE GENOMIC DNA]</scope>
    <source>
        <strain evidence="5 6">DSM 17890</strain>
    </source>
</reference>